<keyword evidence="1" id="KW-0732">Signal</keyword>
<protein>
    <recommendedName>
        <fullName evidence="4">DUF1795 domain-containing protein</fullName>
    </recommendedName>
</protein>
<dbReference type="RefSeq" id="WP_084048779.1">
    <property type="nucleotide sequence ID" value="NZ_FWWU01000009.1"/>
</dbReference>
<dbReference type="Proteomes" id="UP000192582">
    <property type="component" value="Unassembled WGS sequence"/>
</dbReference>
<name>A0A1W1VEK1_9DEIO</name>
<feature type="signal peptide" evidence="1">
    <location>
        <begin position="1"/>
        <end position="25"/>
    </location>
</feature>
<evidence type="ECO:0000256" key="1">
    <source>
        <dbReference type="SAM" id="SignalP"/>
    </source>
</evidence>
<sequence>MKRFLSVSLVALTFGTAALFGTAGAQTLVPLKDARLPFRVSVPQGWLGVNFKDGTSGVSMVSAKTPPAALIRLLFMPKNGKPGDPAQEFAGFEAGVKQTGGKLSMLGTKSVSYGGVRGIERQYTLTHSKGKLRLRVWFGNGAKNLYSFQITDTPERFTASNAVFTRVLGSVRF</sequence>
<dbReference type="EMBL" id="FWWU01000009">
    <property type="protein sequence ID" value="SMB91746.1"/>
    <property type="molecule type" value="Genomic_DNA"/>
</dbReference>
<accession>A0A1W1VEK1</accession>
<dbReference type="Gene3D" id="3.40.1000.10">
    <property type="entry name" value="Mog1/PsbP, alpha/beta/alpha sandwich"/>
    <property type="match status" value="1"/>
</dbReference>
<reference evidence="2 3" key="1">
    <citation type="submission" date="2017-04" db="EMBL/GenBank/DDBJ databases">
        <authorList>
            <person name="Afonso C.L."/>
            <person name="Miller P.J."/>
            <person name="Scott M.A."/>
            <person name="Spackman E."/>
            <person name="Goraichik I."/>
            <person name="Dimitrov K.M."/>
            <person name="Suarez D.L."/>
            <person name="Swayne D.E."/>
        </authorList>
    </citation>
    <scope>NUCLEOTIDE SEQUENCE [LARGE SCALE GENOMIC DNA]</scope>
    <source>
        <strain evidence="2 3">KR-140</strain>
    </source>
</reference>
<dbReference type="AlphaFoldDB" id="A0A1W1VEK1"/>
<gene>
    <name evidence="2" type="ORF">SAMN00790413_01277</name>
</gene>
<keyword evidence="3" id="KW-1185">Reference proteome</keyword>
<evidence type="ECO:0000313" key="2">
    <source>
        <dbReference type="EMBL" id="SMB91746.1"/>
    </source>
</evidence>
<dbReference type="OrthoDB" id="65075at2"/>
<evidence type="ECO:0008006" key="4">
    <source>
        <dbReference type="Google" id="ProtNLM"/>
    </source>
</evidence>
<dbReference type="STRING" id="695939.SAMN00790413_01277"/>
<evidence type="ECO:0000313" key="3">
    <source>
        <dbReference type="Proteomes" id="UP000192582"/>
    </source>
</evidence>
<proteinExistence type="predicted"/>
<feature type="chain" id="PRO_5013139610" description="DUF1795 domain-containing protein" evidence="1">
    <location>
        <begin position="26"/>
        <end position="173"/>
    </location>
</feature>
<organism evidence="2 3">
    <name type="scientific">Deinococcus hopiensis KR-140</name>
    <dbReference type="NCBI Taxonomy" id="695939"/>
    <lineage>
        <taxon>Bacteria</taxon>
        <taxon>Thermotogati</taxon>
        <taxon>Deinococcota</taxon>
        <taxon>Deinococci</taxon>
        <taxon>Deinococcales</taxon>
        <taxon>Deinococcaceae</taxon>
        <taxon>Deinococcus</taxon>
    </lineage>
</organism>